<evidence type="ECO:0000313" key="2">
    <source>
        <dbReference type="Proteomes" id="UP000562352"/>
    </source>
</evidence>
<dbReference type="AlphaFoldDB" id="A0A841DHT0"/>
<dbReference type="EMBL" id="JACHJJ010000026">
    <property type="protein sequence ID" value="MBB5966726.1"/>
    <property type="molecule type" value="Genomic_DNA"/>
</dbReference>
<accession>A0A841DHT0</accession>
<protein>
    <submittedName>
        <fullName evidence="1">Uncharacterized protein</fullName>
    </submittedName>
</protein>
<comment type="caution">
    <text evidence="1">The sequence shown here is derived from an EMBL/GenBank/DDBJ whole genome shotgun (WGS) entry which is preliminary data.</text>
</comment>
<proteinExistence type="predicted"/>
<keyword evidence="2" id="KW-1185">Reference proteome</keyword>
<sequence>MTTVPGRPGELSGLLSSTGVGLRTAVLHEPVERLDRLVFDRVSHVLGSARSR</sequence>
<evidence type="ECO:0000313" key="1">
    <source>
        <dbReference type="EMBL" id="MBB5966726.1"/>
    </source>
</evidence>
<gene>
    <name evidence="1" type="ORF">FHS22_006022</name>
</gene>
<dbReference type="RefSeq" id="WP_184947056.1">
    <property type="nucleotide sequence ID" value="NZ_BAAAWZ010000001.1"/>
</dbReference>
<organism evidence="1 2">
    <name type="scientific">Planomonospora venezuelensis</name>
    <dbReference type="NCBI Taxonomy" id="1999"/>
    <lineage>
        <taxon>Bacteria</taxon>
        <taxon>Bacillati</taxon>
        <taxon>Actinomycetota</taxon>
        <taxon>Actinomycetes</taxon>
        <taxon>Streptosporangiales</taxon>
        <taxon>Streptosporangiaceae</taxon>
        <taxon>Planomonospora</taxon>
    </lineage>
</organism>
<dbReference type="Proteomes" id="UP000562352">
    <property type="component" value="Unassembled WGS sequence"/>
</dbReference>
<name>A0A841DHT0_PLAVE</name>
<reference evidence="1 2" key="1">
    <citation type="submission" date="2020-08" db="EMBL/GenBank/DDBJ databases">
        <title>Genomic Encyclopedia of Type Strains, Phase III (KMG-III): the genomes of soil and plant-associated and newly described type strains.</title>
        <authorList>
            <person name="Whitman W."/>
        </authorList>
    </citation>
    <scope>NUCLEOTIDE SEQUENCE [LARGE SCALE GENOMIC DNA]</scope>
    <source>
        <strain evidence="1 2">CECT 3303</strain>
    </source>
</reference>